<dbReference type="AlphaFoldDB" id="A0A7Y0ELT7"/>
<dbReference type="InterPro" id="IPR006448">
    <property type="entry name" value="Phage_term_ssu_P27"/>
</dbReference>
<dbReference type="Pfam" id="PF05119">
    <property type="entry name" value="Terminase_4"/>
    <property type="match status" value="1"/>
</dbReference>
<evidence type="ECO:0000313" key="2">
    <source>
        <dbReference type="Proteomes" id="UP000537131"/>
    </source>
</evidence>
<dbReference type="EMBL" id="JABBNI010000065">
    <property type="protein sequence ID" value="NMM65487.1"/>
    <property type="molecule type" value="Genomic_DNA"/>
</dbReference>
<comment type="caution">
    <text evidence="1">The sequence shown here is derived from an EMBL/GenBank/DDBJ whole genome shotgun (WGS) entry which is preliminary data.</text>
</comment>
<dbReference type="Proteomes" id="UP000537131">
    <property type="component" value="Unassembled WGS sequence"/>
</dbReference>
<evidence type="ECO:0000313" key="1">
    <source>
        <dbReference type="EMBL" id="NMM65487.1"/>
    </source>
</evidence>
<keyword evidence="2" id="KW-1185">Reference proteome</keyword>
<dbReference type="RefSeq" id="WP_169300068.1">
    <property type="nucleotide sequence ID" value="NZ_JABBNI010000065.1"/>
</dbReference>
<protein>
    <submittedName>
        <fullName evidence="1">Phage terminase small subunit P27 family</fullName>
    </submittedName>
</protein>
<proteinExistence type="predicted"/>
<gene>
    <name evidence="1" type="ORF">HBE96_23190</name>
</gene>
<dbReference type="NCBIfam" id="TIGR01558">
    <property type="entry name" value="sm_term_P27"/>
    <property type="match status" value="1"/>
</dbReference>
<name>A0A7Y0ELT7_9CLOT</name>
<reference evidence="1 2" key="1">
    <citation type="submission" date="2020-06" db="EMBL/GenBank/DDBJ databases">
        <title>Complete Genome Sequence of Clostridium muelleri sp. nov. P21T, an Acid-Alcohol Producing Acetogen Isolated from Old Hay.</title>
        <authorList>
            <person name="Duncan K.E."/>
            <person name="Tanner R.S."/>
        </authorList>
    </citation>
    <scope>NUCLEOTIDE SEQUENCE [LARGE SCALE GENOMIC DNA]</scope>
    <source>
        <strain evidence="1 2">P21</strain>
    </source>
</reference>
<sequence>MCARPCKSVATMSKHFTKEELQTRQEQEKRLKGLADNIKPPAYLSKTQKKIFKYIVQELKVSGILCNLDIYVLTTCSIAIDRLQDIETLINKDINNLYNKDLMASKDKYTKDLFRCTSELSLSPQSRAKLGNLNLQVKKDEEDPVKKALRGDTE</sequence>
<organism evidence="1 2">
    <name type="scientific">Clostridium muellerianum</name>
    <dbReference type="NCBI Taxonomy" id="2716538"/>
    <lineage>
        <taxon>Bacteria</taxon>
        <taxon>Bacillati</taxon>
        <taxon>Bacillota</taxon>
        <taxon>Clostridia</taxon>
        <taxon>Eubacteriales</taxon>
        <taxon>Clostridiaceae</taxon>
        <taxon>Clostridium</taxon>
    </lineage>
</organism>
<accession>A0A7Y0ELT7</accession>